<proteinExistence type="predicted"/>
<evidence type="ECO:0000256" key="3">
    <source>
        <dbReference type="ARBA" id="ARBA00022679"/>
    </source>
</evidence>
<dbReference type="GO" id="GO:0032259">
    <property type="term" value="P:methylation"/>
    <property type="evidence" value="ECO:0007669"/>
    <property type="project" value="UniProtKB-KW"/>
</dbReference>
<sequence length="255" mass="27013">MLHLSPGGLAQRLVVSPAMLAAEGEAIERALHRRLRGEPLAYTVGTAPFRDLVLEVDARVLIPRPETEVVVGEALRVTAASLGGTAVDVGTGSGAIALSLATEGHFDRVIATDVSSDALEVAAGNSTRVLGKASAPVEFRLGADLAPLKGIRARVIVSNPPYIAYEEAEALPRSVRNWEPPLALFAADHGMARYRALLQGGRDVLEPGGWMVLELDASRGPATATIAEQQGYEAIEIRQDYSGRDRVLLARAPGR</sequence>
<dbReference type="STRING" id="1379270.GEMMAAP_06795"/>
<evidence type="ECO:0000259" key="6">
    <source>
        <dbReference type="Pfam" id="PF05175"/>
    </source>
</evidence>
<dbReference type="InterPro" id="IPR004556">
    <property type="entry name" value="HemK-like"/>
</dbReference>
<reference evidence="7 8" key="2">
    <citation type="journal article" date="2016" name="Environ. Microbiol. Rep.">
        <title>Metagenomic evidence for the presence of phototrophic Gemmatimonadetes bacteria in diverse environments.</title>
        <authorList>
            <person name="Zeng Y."/>
            <person name="Baumbach J."/>
            <person name="Barbosa E.G."/>
            <person name="Azevedo V."/>
            <person name="Zhang C."/>
            <person name="Koblizek M."/>
        </authorList>
    </citation>
    <scope>NUCLEOTIDE SEQUENCE [LARGE SCALE GENOMIC DNA]</scope>
    <source>
        <strain evidence="7 8">AP64</strain>
    </source>
</reference>
<dbReference type="InterPro" id="IPR019874">
    <property type="entry name" value="RF_methyltr_PrmC"/>
</dbReference>
<dbReference type="InterPro" id="IPR007848">
    <property type="entry name" value="Small_mtfrase_dom"/>
</dbReference>
<dbReference type="PROSITE" id="PS00092">
    <property type="entry name" value="N6_MTASE"/>
    <property type="match status" value="1"/>
</dbReference>
<dbReference type="AlphaFoldDB" id="A0A143BQ89"/>
<dbReference type="PANTHER" id="PTHR18895">
    <property type="entry name" value="HEMK METHYLTRANSFERASE"/>
    <property type="match status" value="1"/>
</dbReference>
<dbReference type="InterPro" id="IPR029063">
    <property type="entry name" value="SAM-dependent_MTases_sf"/>
</dbReference>
<evidence type="ECO:0000313" key="8">
    <source>
        <dbReference type="Proteomes" id="UP000076404"/>
    </source>
</evidence>
<name>A0A143BQ89_9BACT</name>
<dbReference type="Gene3D" id="3.40.50.150">
    <property type="entry name" value="Vaccinia Virus protein VP39"/>
    <property type="match status" value="1"/>
</dbReference>
<organism evidence="7 8">
    <name type="scientific">Gemmatimonas phototrophica</name>
    <dbReference type="NCBI Taxonomy" id="1379270"/>
    <lineage>
        <taxon>Bacteria</taxon>
        <taxon>Pseudomonadati</taxon>
        <taxon>Gemmatimonadota</taxon>
        <taxon>Gemmatimonadia</taxon>
        <taxon>Gemmatimonadales</taxon>
        <taxon>Gemmatimonadaceae</taxon>
        <taxon>Gemmatimonas</taxon>
    </lineage>
</organism>
<dbReference type="KEGG" id="gph:GEMMAAP_06795"/>
<dbReference type="EC" id="2.1.1.297" evidence="1"/>
<dbReference type="NCBIfam" id="TIGR03534">
    <property type="entry name" value="RF_mod_PrmC"/>
    <property type="match status" value="1"/>
</dbReference>
<dbReference type="CDD" id="cd02440">
    <property type="entry name" value="AdoMet_MTases"/>
    <property type="match status" value="1"/>
</dbReference>
<reference evidence="7 8" key="1">
    <citation type="journal article" date="2014" name="Proc. Natl. Acad. Sci. U.S.A.">
        <title>Functional type 2 photosynthetic reaction centers found in the rare bacterial phylum Gemmatimonadetes.</title>
        <authorList>
            <person name="Zeng Y."/>
            <person name="Feng F."/>
            <person name="Medova H."/>
            <person name="Dean J."/>
            <person name="Koblizek M."/>
        </authorList>
    </citation>
    <scope>NUCLEOTIDE SEQUENCE [LARGE SCALE GENOMIC DNA]</scope>
    <source>
        <strain evidence="7 8">AP64</strain>
    </source>
</reference>
<accession>A0A143BQ89</accession>
<keyword evidence="2" id="KW-0489">Methyltransferase</keyword>
<protein>
    <recommendedName>
        <fullName evidence="1">peptide chain release factor N(5)-glutamine methyltransferase</fullName>
        <ecNumber evidence="1">2.1.1.297</ecNumber>
    </recommendedName>
</protein>
<keyword evidence="3" id="KW-0808">Transferase</keyword>
<evidence type="ECO:0000256" key="2">
    <source>
        <dbReference type="ARBA" id="ARBA00022603"/>
    </source>
</evidence>
<keyword evidence="8" id="KW-1185">Reference proteome</keyword>
<feature type="domain" description="Methyltransferase small" evidence="6">
    <location>
        <begin position="81"/>
        <end position="166"/>
    </location>
</feature>
<dbReference type="Pfam" id="PF05175">
    <property type="entry name" value="MTS"/>
    <property type="match status" value="1"/>
</dbReference>
<evidence type="ECO:0000256" key="5">
    <source>
        <dbReference type="ARBA" id="ARBA00048391"/>
    </source>
</evidence>
<dbReference type="Proteomes" id="UP000076404">
    <property type="component" value="Chromosome"/>
</dbReference>
<evidence type="ECO:0000256" key="4">
    <source>
        <dbReference type="ARBA" id="ARBA00022691"/>
    </source>
</evidence>
<dbReference type="SUPFAM" id="SSF53335">
    <property type="entry name" value="S-adenosyl-L-methionine-dependent methyltransferases"/>
    <property type="match status" value="1"/>
</dbReference>
<dbReference type="EMBL" id="CP011454">
    <property type="protein sequence ID" value="AMW06631.1"/>
    <property type="molecule type" value="Genomic_DNA"/>
</dbReference>
<dbReference type="GO" id="GO:0003676">
    <property type="term" value="F:nucleic acid binding"/>
    <property type="evidence" value="ECO:0007669"/>
    <property type="project" value="InterPro"/>
</dbReference>
<gene>
    <name evidence="7" type="ORF">GEMMAAP_06795</name>
</gene>
<dbReference type="InterPro" id="IPR002052">
    <property type="entry name" value="DNA_methylase_N6_adenine_CS"/>
</dbReference>
<evidence type="ECO:0000313" key="7">
    <source>
        <dbReference type="EMBL" id="AMW06631.1"/>
    </source>
</evidence>
<keyword evidence="4" id="KW-0949">S-adenosyl-L-methionine</keyword>
<comment type="catalytic activity">
    <reaction evidence="5">
        <text>L-glutaminyl-[peptide chain release factor] + S-adenosyl-L-methionine = N(5)-methyl-L-glutaminyl-[peptide chain release factor] + S-adenosyl-L-homocysteine + H(+)</text>
        <dbReference type="Rhea" id="RHEA:42896"/>
        <dbReference type="Rhea" id="RHEA-COMP:10271"/>
        <dbReference type="Rhea" id="RHEA-COMP:10272"/>
        <dbReference type="ChEBI" id="CHEBI:15378"/>
        <dbReference type="ChEBI" id="CHEBI:30011"/>
        <dbReference type="ChEBI" id="CHEBI:57856"/>
        <dbReference type="ChEBI" id="CHEBI:59789"/>
        <dbReference type="ChEBI" id="CHEBI:61891"/>
        <dbReference type="EC" id="2.1.1.297"/>
    </reaction>
</comment>
<dbReference type="PANTHER" id="PTHR18895:SF74">
    <property type="entry name" value="MTRF1L RELEASE FACTOR GLUTAMINE METHYLTRANSFERASE"/>
    <property type="match status" value="1"/>
</dbReference>
<dbReference type="NCBIfam" id="TIGR00536">
    <property type="entry name" value="hemK_fam"/>
    <property type="match status" value="1"/>
</dbReference>
<dbReference type="GO" id="GO:0102559">
    <property type="term" value="F:peptide chain release factor N(5)-glutamine methyltransferase activity"/>
    <property type="evidence" value="ECO:0007669"/>
    <property type="project" value="UniProtKB-EC"/>
</dbReference>
<dbReference type="InterPro" id="IPR050320">
    <property type="entry name" value="N5-glutamine_MTase"/>
</dbReference>
<evidence type="ECO:0000256" key="1">
    <source>
        <dbReference type="ARBA" id="ARBA00012771"/>
    </source>
</evidence>
<dbReference type="eggNOG" id="COG2890">
    <property type="taxonomic scope" value="Bacteria"/>
</dbReference>